<evidence type="ECO:0000256" key="4">
    <source>
        <dbReference type="ARBA" id="ARBA00022989"/>
    </source>
</evidence>
<dbReference type="PIRSF" id="PIRSF006060">
    <property type="entry name" value="AA_transporter"/>
    <property type="match status" value="1"/>
</dbReference>
<proteinExistence type="predicted"/>
<comment type="caution">
    <text evidence="7">The sequence shown here is derived from an EMBL/GenBank/DDBJ whole genome shotgun (WGS) entry which is preliminary data.</text>
</comment>
<feature type="transmembrane region" description="Helical" evidence="6">
    <location>
        <begin position="159"/>
        <end position="178"/>
    </location>
</feature>
<feature type="transmembrane region" description="Helical" evidence="6">
    <location>
        <begin position="238"/>
        <end position="260"/>
    </location>
</feature>
<keyword evidence="3 6" id="KW-0812">Transmembrane</keyword>
<dbReference type="PANTHER" id="PTHR45649:SF26">
    <property type="entry name" value="OS04G0435100 PROTEIN"/>
    <property type="match status" value="1"/>
</dbReference>
<feature type="transmembrane region" description="Helical" evidence="6">
    <location>
        <begin position="111"/>
        <end position="139"/>
    </location>
</feature>
<feature type="transmembrane region" description="Helical" evidence="6">
    <location>
        <begin position="434"/>
        <end position="459"/>
    </location>
</feature>
<comment type="subcellular location">
    <subcellularLocation>
        <location evidence="1">Membrane</location>
        <topology evidence="1">Multi-pass membrane protein</topology>
    </subcellularLocation>
</comment>
<dbReference type="OrthoDB" id="8274074at2"/>
<evidence type="ECO:0000256" key="2">
    <source>
        <dbReference type="ARBA" id="ARBA00022448"/>
    </source>
</evidence>
<feature type="transmembrane region" description="Helical" evidence="6">
    <location>
        <begin position="401"/>
        <end position="422"/>
    </location>
</feature>
<feature type="transmembrane region" description="Helical" evidence="6">
    <location>
        <begin position="378"/>
        <end position="395"/>
    </location>
</feature>
<dbReference type="RefSeq" id="WP_088151944.1">
    <property type="nucleotide sequence ID" value="NZ_NHON01000027.1"/>
</dbReference>
<feature type="transmembrane region" description="Helical" evidence="6">
    <location>
        <begin position="67"/>
        <end position="90"/>
    </location>
</feature>
<evidence type="ECO:0000256" key="5">
    <source>
        <dbReference type="ARBA" id="ARBA00023136"/>
    </source>
</evidence>
<gene>
    <name evidence="7" type="ORF">BWR60_15585</name>
</gene>
<feature type="transmembrane region" description="Helical" evidence="6">
    <location>
        <begin position="465"/>
        <end position="484"/>
    </location>
</feature>
<evidence type="ECO:0000256" key="1">
    <source>
        <dbReference type="ARBA" id="ARBA00004141"/>
    </source>
</evidence>
<accession>A0A211ZLL4</accession>
<feature type="transmembrane region" description="Helical" evidence="6">
    <location>
        <begin position="324"/>
        <end position="345"/>
    </location>
</feature>
<dbReference type="PANTHER" id="PTHR45649">
    <property type="entry name" value="AMINO-ACID PERMEASE BAT1"/>
    <property type="match status" value="1"/>
</dbReference>
<organism evidence="7 8">
    <name type="scientific">Inquilinus limosus</name>
    <dbReference type="NCBI Taxonomy" id="171674"/>
    <lineage>
        <taxon>Bacteria</taxon>
        <taxon>Pseudomonadati</taxon>
        <taxon>Pseudomonadota</taxon>
        <taxon>Alphaproteobacteria</taxon>
        <taxon>Rhodospirillales</taxon>
        <taxon>Rhodospirillaceae</taxon>
        <taxon>Inquilinus</taxon>
    </lineage>
</organism>
<evidence type="ECO:0000256" key="3">
    <source>
        <dbReference type="ARBA" id="ARBA00022692"/>
    </source>
</evidence>
<keyword evidence="8" id="KW-1185">Reference proteome</keyword>
<feature type="transmembrane region" description="Helical" evidence="6">
    <location>
        <begin position="190"/>
        <end position="211"/>
    </location>
</feature>
<keyword evidence="4 6" id="KW-1133">Transmembrane helix</keyword>
<keyword evidence="2" id="KW-0813">Transport</keyword>
<name>A0A211ZLL4_9PROT</name>
<dbReference type="GO" id="GO:0016020">
    <property type="term" value="C:membrane"/>
    <property type="evidence" value="ECO:0007669"/>
    <property type="project" value="UniProtKB-SubCell"/>
</dbReference>
<evidence type="ECO:0000313" key="7">
    <source>
        <dbReference type="EMBL" id="OWJ66175.1"/>
    </source>
</evidence>
<dbReference type="Pfam" id="PF13520">
    <property type="entry name" value="AA_permease_2"/>
    <property type="match status" value="1"/>
</dbReference>
<dbReference type="EMBL" id="NHON01000027">
    <property type="protein sequence ID" value="OWJ66175.1"/>
    <property type="molecule type" value="Genomic_DNA"/>
</dbReference>
<feature type="transmembrane region" description="Helical" evidence="6">
    <location>
        <begin position="40"/>
        <end position="61"/>
    </location>
</feature>
<dbReference type="InterPro" id="IPR002293">
    <property type="entry name" value="AA/rel_permease1"/>
</dbReference>
<evidence type="ECO:0000313" key="8">
    <source>
        <dbReference type="Proteomes" id="UP000196655"/>
    </source>
</evidence>
<feature type="transmembrane region" description="Helical" evidence="6">
    <location>
        <begin position="281"/>
        <end position="299"/>
    </location>
</feature>
<dbReference type="Proteomes" id="UP000196655">
    <property type="component" value="Unassembled WGS sequence"/>
</dbReference>
<dbReference type="AlphaFoldDB" id="A0A211ZLL4"/>
<evidence type="ECO:0000256" key="6">
    <source>
        <dbReference type="SAM" id="Phobius"/>
    </source>
</evidence>
<reference evidence="8" key="1">
    <citation type="submission" date="2017-05" db="EMBL/GenBank/DDBJ databases">
        <authorList>
            <person name="Macchi M."/>
            <person name="Festa S."/>
            <person name="Coppotelli B.M."/>
            <person name="Morelli I.S."/>
        </authorList>
    </citation>
    <scope>NUCLEOTIDE SEQUENCE [LARGE SCALE GENOMIC DNA]</scope>
    <source>
        <strain evidence="8">I</strain>
    </source>
</reference>
<protein>
    <submittedName>
        <fullName evidence="7">Amino acid permease</fullName>
    </submittedName>
</protein>
<dbReference type="GO" id="GO:0022857">
    <property type="term" value="F:transmembrane transporter activity"/>
    <property type="evidence" value="ECO:0007669"/>
    <property type="project" value="InterPro"/>
</dbReference>
<sequence length="527" mass="55462">MSQDTRGPGSPHDISDDVKVLHSMGYAQELLRRMSGFSNFAISFSIICILAGGITSFQLAFSSVGGAGIGIGWPVGCLFALIVAAAMAQIASAYPTAGGLYHWGSILGGRFWGWATAWFNLLGLLFVVASVNVGTYVLFVNGLGPLFGIDPASLTITHQVIGISLITLTQALFNHLGIRATTLLTDFSGYLIFAVAIILTIAMVAFAAGPIDLGRLFTFVNNTGDPGGGVIPEARGSIFVAFLLGLLLPVYTVTGFDASAHTSEETVNAARNVPRGMLQSVIWSGIFGYVMICSFVLAMPDPTAGAAQGGNVFYWLMDGVMPGWLKTLLFIGIVLANYLCALAGLTSTSRMTFAFARDGGLPFSDALRSVSPKYRTPAVAIWTTAVLSVLVTLYTPAFATLATACAVFLYISYAMPIGAGILAHGKTWTSFGPFSLGGAFKPVAALAVIGTVILFWIGIQPPNDKVLIITVAMVVVLGFFWFVLENRRFQGPPIGEAIRRRQAEIAAAEQAVGEEAGAAPVGEVGKA</sequence>
<dbReference type="Gene3D" id="1.20.1740.10">
    <property type="entry name" value="Amino acid/polyamine transporter I"/>
    <property type="match status" value="1"/>
</dbReference>
<keyword evidence="5 6" id="KW-0472">Membrane</keyword>